<sequence length="68" mass="7486">MIENDDILNVSLANHDNNRFLSGINCGSGGGGSSSNSSSHHHHQLETLIFIFEEKKEEYSETNLESHG</sequence>
<protein>
    <submittedName>
        <fullName evidence="1">Uncharacterized protein</fullName>
    </submittedName>
</protein>
<reference evidence="1" key="1">
    <citation type="submission" date="2013-05" db="EMBL/GenBank/DDBJ databases">
        <authorList>
            <person name="Yim A.K.Y."/>
            <person name="Chan T.F."/>
            <person name="Ji K.M."/>
            <person name="Liu X.Y."/>
            <person name="Zhou J.W."/>
            <person name="Li R.Q."/>
            <person name="Yang K.Y."/>
            <person name="Li J."/>
            <person name="Li M."/>
            <person name="Law P.T.W."/>
            <person name="Wu Y.L."/>
            <person name="Cai Z.L."/>
            <person name="Qin H."/>
            <person name="Bao Y."/>
            <person name="Leung R.K.K."/>
            <person name="Ng P.K.S."/>
            <person name="Zou J."/>
            <person name="Zhong X.J."/>
            <person name="Ran P.X."/>
            <person name="Zhong N.S."/>
            <person name="Liu Z.G."/>
            <person name="Tsui S.K.W."/>
        </authorList>
    </citation>
    <scope>NUCLEOTIDE SEQUENCE</scope>
    <source>
        <strain evidence="1">Derf</strain>
        <tissue evidence="1">Whole organism</tissue>
    </source>
</reference>
<dbReference type="AlphaFoldDB" id="A0A922HMQ0"/>
<evidence type="ECO:0000313" key="2">
    <source>
        <dbReference type="Proteomes" id="UP000790347"/>
    </source>
</evidence>
<name>A0A922HMQ0_DERFA</name>
<dbReference type="Proteomes" id="UP000790347">
    <property type="component" value="Unassembled WGS sequence"/>
</dbReference>
<accession>A0A922HMQ0</accession>
<organism evidence="1 2">
    <name type="scientific">Dermatophagoides farinae</name>
    <name type="common">American house dust mite</name>
    <dbReference type="NCBI Taxonomy" id="6954"/>
    <lineage>
        <taxon>Eukaryota</taxon>
        <taxon>Metazoa</taxon>
        <taxon>Ecdysozoa</taxon>
        <taxon>Arthropoda</taxon>
        <taxon>Chelicerata</taxon>
        <taxon>Arachnida</taxon>
        <taxon>Acari</taxon>
        <taxon>Acariformes</taxon>
        <taxon>Sarcoptiformes</taxon>
        <taxon>Astigmata</taxon>
        <taxon>Psoroptidia</taxon>
        <taxon>Analgoidea</taxon>
        <taxon>Pyroglyphidae</taxon>
        <taxon>Dermatophagoidinae</taxon>
        <taxon>Dermatophagoides</taxon>
    </lineage>
</organism>
<keyword evidence="2" id="KW-1185">Reference proteome</keyword>
<evidence type="ECO:0000313" key="1">
    <source>
        <dbReference type="EMBL" id="KAH9497709.1"/>
    </source>
</evidence>
<gene>
    <name evidence="1" type="ORF">DERF_013672</name>
</gene>
<reference evidence="1" key="2">
    <citation type="journal article" date="2022" name="Res Sq">
        <title>Comparative Genomics Reveals Insights into the Divergent Evolution of Astigmatic Mites and Household Pest Adaptations.</title>
        <authorList>
            <person name="Xiong Q."/>
            <person name="Wan A.T.-Y."/>
            <person name="Liu X.-Y."/>
            <person name="Fung C.S.-H."/>
            <person name="Xiao X."/>
            <person name="Malainual N."/>
            <person name="Hou J."/>
            <person name="Wang L."/>
            <person name="Wang M."/>
            <person name="Yang K."/>
            <person name="Cui Y."/>
            <person name="Leung E."/>
            <person name="Nong W."/>
            <person name="Shin S.-K."/>
            <person name="Au S."/>
            <person name="Jeong K.Y."/>
            <person name="Chew F.T."/>
            <person name="Hui J."/>
            <person name="Leung T.F."/>
            <person name="Tungtrongchitr A."/>
            <person name="Zhong N."/>
            <person name="Liu Z."/>
            <person name="Tsui S."/>
        </authorList>
    </citation>
    <scope>NUCLEOTIDE SEQUENCE</scope>
    <source>
        <strain evidence="1">Derf</strain>
        <tissue evidence="1">Whole organism</tissue>
    </source>
</reference>
<comment type="caution">
    <text evidence="1">The sequence shown here is derived from an EMBL/GenBank/DDBJ whole genome shotgun (WGS) entry which is preliminary data.</text>
</comment>
<dbReference type="EMBL" id="ASGP02000007">
    <property type="protein sequence ID" value="KAH9497709.1"/>
    <property type="molecule type" value="Genomic_DNA"/>
</dbReference>
<proteinExistence type="predicted"/>